<evidence type="ECO:0000313" key="7">
    <source>
        <dbReference type="EMBL" id="MBC8336231.1"/>
    </source>
</evidence>
<sequence>MLTILILITSTLYASVGLGGGSGYLALMGLFNFDPAVMKPTALGLNILVSSIGTYKYSRAGHFSWKLFWPFAATSIPLAFLGGRLNLDGDIYKGIVGLLLLFAATRLFITAHSAENKPVIAPPLWAALISGALIGFIAGITGVGGAIFLSPLVLIMGWATPKETAGLTILFVLVNSVSGLFGDWSNSLTLPPQTVYWGIAVIIGGWIGAEFGSRKLEGNITRNVLAFILFLGGIRIFFSALG</sequence>
<gene>
    <name evidence="7" type="ORF">H8E29_13270</name>
</gene>
<reference evidence="7 8" key="1">
    <citation type="submission" date="2020-08" db="EMBL/GenBank/DDBJ databases">
        <title>Bridging the membrane lipid divide: bacteria of the FCB group superphylum have the potential to synthesize archaeal ether lipids.</title>
        <authorList>
            <person name="Villanueva L."/>
            <person name="Von Meijenfeldt F.A.B."/>
            <person name="Westbye A.B."/>
            <person name="Yadav S."/>
            <person name="Hopmans E.C."/>
            <person name="Dutilh B.E."/>
            <person name="Sinninghe Damste J.S."/>
        </authorList>
    </citation>
    <scope>NUCLEOTIDE SEQUENCE [LARGE SCALE GENOMIC DNA]</scope>
    <source>
        <strain evidence="7">NIOZ-UU36</strain>
    </source>
</reference>
<evidence type="ECO:0000256" key="1">
    <source>
        <dbReference type="ARBA" id="ARBA00004141"/>
    </source>
</evidence>
<evidence type="ECO:0000256" key="6">
    <source>
        <dbReference type="RuleBase" id="RU363041"/>
    </source>
</evidence>
<protein>
    <recommendedName>
        <fullName evidence="6">Probable membrane transporter protein</fullName>
    </recommendedName>
</protein>
<dbReference type="Proteomes" id="UP000614469">
    <property type="component" value="Unassembled WGS sequence"/>
</dbReference>
<organism evidence="7 8">
    <name type="scientific">Candidatus Desulfolinea nitratireducens</name>
    <dbReference type="NCBI Taxonomy" id="2841698"/>
    <lineage>
        <taxon>Bacteria</taxon>
        <taxon>Bacillati</taxon>
        <taxon>Chloroflexota</taxon>
        <taxon>Anaerolineae</taxon>
        <taxon>Anaerolineales</taxon>
        <taxon>Anaerolineales incertae sedis</taxon>
        <taxon>Candidatus Desulfolinea</taxon>
    </lineage>
</organism>
<feature type="transmembrane region" description="Helical" evidence="6">
    <location>
        <begin position="194"/>
        <end position="212"/>
    </location>
</feature>
<feature type="transmembrane region" description="Helical" evidence="6">
    <location>
        <begin position="67"/>
        <end position="87"/>
    </location>
</feature>
<dbReference type="PANTHER" id="PTHR43701:SF5">
    <property type="entry name" value="MEMBRANE TRANSPORTER PROTEIN-RELATED"/>
    <property type="match status" value="1"/>
</dbReference>
<dbReference type="AlphaFoldDB" id="A0A8J6NIM0"/>
<feature type="transmembrane region" description="Helical" evidence="6">
    <location>
        <begin position="124"/>
        <end position="157"/>
    </location>
</feature>
<evidence type="ECO:0000256" key="4">
    <source>
        <dbReference type="ARBA" id="ARBA00022989"/>
    </source>
</evidence>
<comment type="caution">
    <text evidence="7">The sequence shown here is derived from an EMBL/GenBank/DDBJ whole genome shotgun (WGS) entry which is preliminary data.</text>
</comment>
<proteinExistence type="inferred from homology"/>
<evidence type="ECO:0000256" key="2">
    <source>
        <dbReference type="ARBA" id="ARBA00009142"/>
    </source>
</evidence>
<feature type="transmembrane region" description="Helical" evidence="6">
    <location>
        <begin position="94"/>
        <end position="112"/>
    </location>
</feature>
<dbReference type="InterPro" id="IPR051598">
    <property type="entry name" value="TSUP/Inactive_protease-like"/>
</dbReference>
<accession>A0A8J6NIM0</accession>
<dbReference type="GO" id="GO:0005886">
    <property type="term" value="C:plasma membrane"/>
    <property type="evidence" value="ECO:0007669"/>
    <property type="project" value="UniProtKB-SubCell"/>
</dbReference>
<feature type="transmembrane region" description="Helical" evidence="6">
    <location>
        <begin position="224"/>
        <end position="241"/>
    </location>
</feature>
<dbReference type="InterPro" id="IPR002781">
    <property type="entry name" value="TM_pro_TauE-like"/>
</dbReference>
<evidence type="ECO:0000256" key="5">
    <source>
        <dbReference type="ARBA" id="ARBA00023136"/>
    </source>
</evidence>
<evidence type="ECO:0000256" key="3">
    <source>
        <dbReference type="ARBA" id="ARBA00022692"/>
    </source>
</evidence>
<evidence type="ECO:0000313" key="8">
    <source>
        <dbReference type="Proteomes" id="UP000614469"/>
    </source>
</evidence>
<keyword evidence="6" id="KW-1003">Cell membrane</keyword>
<comment type="subcellular location">
    <subcellularLocation>
        <location evidence="6">Cell membrane</location>
        <topology evidence="6">Multi-pass membrane protein</topology>
    </subcellularLocation>
    <subcellularLocation>
        <location evidence="1">Membrane</location>
        <topology evidence="1">Multi-pass membrane protein</topology>
    </subcellularLocation>
</comment>
<dbReference type="Pfam" id="PF01925">
    <property type="entry name" value="TauE"/>
    <property type="match status" value="1"/>
</dbReference>
<keyword evidence="4 6" id="KW-1133">Transmembrane helix</keyword>
<keyword evidence="3 6" id="KW-0812">Transmembrane</keyword>
<dbReference type="EMBL" id="JACNJN010000148">
    <property type="protein sequence ID" value="MBC8336231.1"/>
    <property type="molecule type" value="Genomic_DNA"/>
</dbReference>
<comment type="similarity">
    <text evidence="2 6">Belongs to the 4-toluene sulfonate uptake permease (TSUP) (TC 2.A.102) family.</text>
</comment>
<name>A0A8J6NIM0_9CHLR</name>
<dbReference type="PANTHER" id="PTHR43701">
    <property type="entry name" value="MEMBRANE TRANSPORTER PROTEIN MJ0441-RELATED"/>
    <property type="match status" value="1"/>
</dbReference>
<keyword evidence="5 6" id="KW-0472">Membrane</keyword>